<feature type="modified residue" description="4-aspartylphosphate" evidence="1">
    <location>
        <position position="66"/>
    </location>
</feature>
<gene>
    <name evidence="3" type="ORF">LLW17_10110</name>
</gene>
<dbReference type="EMBL" id="JAJGMW010000011">
    <property type="protein sequence ID" value="MCC4213072.1"/>
    <property type="molecule type" value="Genomic_DNA"/>
</dbReference>
<dbReference type="InterPro" id="IPR052893">
    <property type="entry name" value="TCS_response_regulator"/>
</dbReference>
<evidence type="ECO:0000313" key="3">
    <source>
        <dbReference type="EMBL" id="MCC4213072.1"/>
    </source>
</evidence>
<comment type="caution">
    <text evidence="3">The sequence shown here is derived from an EMBL/GenBank/DDBJ whole genome shotgun (WGS) entry which is preliminary data.</text>
</comment>
<dbReference type="Pfam" id="PF00072">
    <property type="entry name" value="Response_reg"/>
    <property type="match status" value="1"/>
</dbReference>
<evidence type="ECO:0000259" key="2">
    <source>
        <dbReference type="PROSITE" id="PS50110"/>
    </source>
</evidence>
<evidence type="ECO:0000256" key="1">
    <source>
        <dbReference type="PROSITE-ProRule" id="PRU00169"/>
    </source>
</evidence>
<dbReference type="InterPro" id="IPR011006">
    <property type="entry name" value="CheY-like_superfamily"/>
</dbReference>
<name>A0ABS8GSX2_9FLAO</name>
<dbReference type="SUPFAM" id="SSF52172">
    <property type="entry name" value="CheY-like"/>
    <property type="match status" value="1"/>
</dbReference>
<keyword evidence="1" id="KW-0597">Phosphoprotein</keyword>
<evidence type="ECO:0000313" key="4">
    <source>
        <dbReference type="Proteomes" id="UP001197770"/>
    </source>
</evidence>
<dbReference type="Gene3D" id="3.40.50.2300">
    <property type="match status" value="1"/>
</dbReference>
<dbReference type="SMART" id="SM00448">
    <property type="entry name" value="REC"/>
    <property type="match status" value="1"/>
</dbReference>
<accession>A0ABS8GSX2</accession>
<feature type="domain" description="Response regulatory" evidence="2">
    <location>
        <begin position="7"/>
        <end position="134"/>
    </location>
</feature>
<dbReference type="PANTHER" id="PTHR44520">
    <property type="entry name" value="RESPONSE REGULATOR RCP1-RELATED"/>
    <property type="match status" value="1"/>
</dbReference>
<protein>
    <submittedName>
        <fullName evidence="3">Response regulator</fullName>
    </submittedName>
</protein>
<dbReference type="Proteomes" id="UP001197770">
    <property type="component" value="Unassembled WGS sequence"/>
</dbReference>
<keyword evidence="4" id="KW-1185">Reference proteome</keyword>
<reference evidence="3 4" key="1">
    <citation type="submission" date="2021-11" db="EMBL/GenBank/DDBJ databases">
        <title>Seasonal and diel survey of microbial diversity of the Tyrrhenian coast.</title>
        <authorList>
            <person name="Gattoni G."/>
            <person name="Corral P."/>
        </authorList>
    </citation>
    <scope>NUCLEOTIDE SEQUENCE [LARGE SCALE GENOMIC DNA]</scope>
    <source>
        <strain evidence="3 4">Mr9</strain>
    </source>
</reference>
<sequence length="134" mass="15493">MNKKFKTVCIIDDDPIFVFGATRLMKQYDFSESIVVYTNGREALDHLKPLMESKNLDTIPDLIFLDLNMPVLDGWGFLDEFTKIDPPKIMKVYIVTSSISNFDKQKAKEYAEAVKEYVIKPITPVRLKEIIKNN</sequence>
<dbReference type="RefSeq" id="WP_228230137.1">
    <property type="nucleotide sequence ID" value="NZ_JAJGMW010000011.1"/>
</dbReference>
<proteinExistence type="predicted"/>
<dbReference type="InterPro" id="IPR001789">
    <property type="entry name" value="Sig_transdc_resp-reg_receiver"/>
</dbReference>
<dbReference type="PROSITE" id="PS50110">
    <property type="entry name" value="RESPONSE_REGULATORY"/>
    <property type="match status" value="1"/>
</dbReference>
<dbReference type="PANTHER" id="PTHR44520:SF2">
    <property type="entry name" value="RESPONSE REGULATOR RCP1"/>
    <property type="match status" value="1"/>
</dbReference>
<organism evidence="3 4">
    <name type="scientific">Leeuwenhoekiella parthenopeia</name>
    <dbReference type="NCBI Taxonomy" id="2890320"/>
    <lineage>
        <taxon>Bacteria</taxon>
        <taxon>Pseudomonadati</taxon>
        <taxon>Bacteroidota</taxon>
        <taxon>Flavobacteriia</taxon>
        <taxon>Flavobacteriales</taxon>
        <taxon>Flavobacteriaceae</taxon>
        <taxon>Leeuwenhoekiella</taxon>
    </lineage>
</organism>